<dbReference type="SUPFAM" id="SSF56935">
    <property type="entry name" value="Porins"/>
    <property type="match status" value="1"/>
</dbReference>
<name>A0A7X1KP30_9SPHN</name>
<evidence type="ECO:0000259" key="15">
    <source>
        <dbReference type="Pfam" id="PF07715"/>
    </source>
</evidence>
<dbReference type="PANTHER" id="PTHR32552:SF81">
    <property type="entry name" value="TONB-DEPENDENT OUTER MEMBRANE RECEPTOR"/>
    <property type="match status" value="1"/>
</dbReference>
<accession>A0A7X1KP30</accession>
<dbReference type="InterPro" id="IPR000531">
    <property type="entry name" value="Beta-barrel_TonB"/>
</dbReference>
<dbReference type="RefSeq" id="WP_185677864.1">
    <property type="nucleotide sequence ID" value="NZ_JACLAX010000002.1"/>
</dbReference>
<organism evidence="16 17">
    <name type="scientific">Novosphingobium piscinae</name>
    <dbReference type="NCBI Taxonomy" id="1507448"/>
    <lineage>
        <taxon>Bacteria</taxon>
        <taxon>Pseudomonadati</taxon>
        <taxon>Pseudomonadota</taxon>
        <taxon>Alphaproteobacteria</taxon>
        <taxon>Sphingomonadales</taxon>
        <taxon>Sphingomonadaceae</taxon>
        <taxon>Novosphingobium</taxon>
    </lineage>
</organism>
<evidence type="ECO:0000256" key="7">
    <source>
        <dbReference type="ARBA" id="ARBA00023065"/>
    </source>
</evidence>
<keyword evidence="17" id="KW-1185">Reference proteome</keyword>
<evidence type="ECO:0000313" key="16">
    <source>
        <dbReference type="EMBL" id="MBC2667965.1"/>
    </source>
</evidence>
<evidence type="ECO:0000256" key="2">
    <source>
        <dbReference type="ARBA" id="ARBA00022448"/>
    </source>
</evidence>
<dbReference type="InterPro" id="IPR037066">
    <property type="entry name" value="Plug_dom_sf"/>
</dbReference>
<dbReference type="PANTHER" id="PTHR32552">
    <property type="entry name" value="FERRICHROME IRON RECEPTOR-RELATED"/>
    <property type="match status" value="1"/>
</dbReference>
<dbReference type="GO" id="GO:0006826">
    <property type="term" value="P:iron ion transport"/>
    <property type="evidence" value="ECO:0007669"/>
    <property type="project" value="UniProtKB-KW"/>
</dbReference>
<evidence type="ECO:0000256" key="11">
    <source>
        <dbReference type="PROSITE-ProRule" id="PRU01360"/>
    </source>
</evidence>
<evidence type="ECO:0000256" key="6">
    <source>
        <dbReference type="ARBA" id="ARBA00023004"/>
    </source>
</evidence>
<evidence type="ECO:0000256" key="5">
    <source>
        <dbReference type="ARBA" id="ARBA00022692"/>
    </source>
</evidence>
<dbReference type="InterPro" id="IPR036942">
    <property type="entry name" value="Beta-barrel_TonB_sf"/>
</dbReference>
<dbReference type="GO" id="GO:0009279">
    <property type="term" value="C:cell outer membrane"/>
    <property type="evidence" value="ECO:0007669"/>
    <property type="project" value="UniProtKB-SubCell"/>
</dbReference>
<feature type="chain" id="PRO_5031440540" evidence="13">
    <location>
        <begin position="35"/>
        <end position="849"/>
    </location>
</feature>
<evidence type="ECO:0000256" key="12">
    <source>
        <dbReference type="RuleBase" id="RU003357"/>
    </source>
</evidence>
<evidence type="ECO:0000256" key="9">
    <source>
        <dbReference type="ARBA" id="ARBA00023136"/>
    </source>
</evidence>
<comment type="caution">
    <text evidence="16">The sequence shown here is derived from an EMBL/GenBank/DDBJ whole genome shotgun (WGS) entry which is preliminary data.</text>
</comment>
<dbReference type="AlphaFoldDB" id="A0A7X1KP30"/>
<keyword evidence="3 11" id="KW-1134">Transmembrane beta strand</keyword>
<keyword evidence="9 11" id="KW-0472">Membrane</keyword>
<dbReference type="EMBL" id="JACLAX010000002">
    <property type="protein sequence ID" value="MBC2667965.1"/>
    <property type="molecule type" value="Genomic_DNA"/>
</dbReference>
<evidence type="ECO:0000256" key="4">
    <source>
        <dbReference type="ARBA" id="ARBA00022496"/>
    </source>
</evidence>
<dbReference type="Pfam" id="PF00593">
    <property type="entry name" value="TonB_dep_Rec_b-barrel"/>
    <property type="match status" value="1"/>
</dbReference>
<keyword evidence="10 11" id="KW-0998">Cell outer membrane</keyword>
<evidence type="ECO:0000259" key="14">
    <source>
        <dbReference type="Pfam" id="PF00593"/>
    </source>
</evidence>
<dbReference type="InterPro" id="IPR039426">
    <property type="entry name" value="TonB-dep_rcpt-like"/>
</dbReference>
<dbReference type="Gene3D" id="2.170.130.10">
    <property type="entry name" value="TonB-dependent receptor, plug domain"/>
    <property type="match status" value="1"/>
</dbReference>
<reference evidence="16 17" key="1">
    <citation type="submission" date="2020-08" db="EMBL/GenBank/DDBJ databases">
        <title>The genome sequence of type strain Novosphingobium piscinae KCTC 42194.</title>
        <authorList>
            <person name="Liu Y."/>
        </authorList>
    </citation>
    <scope>NUCLEOTIDE SEQUENCE [LARGE SCALE GENOMIC DNA]</scope>
    <source>
        <strain evidence="16 17">KCTC 42194</strain>
    </source>
</reference>
<evidence type="ECO:0000256" key="3">
    <source>
        <dbReference type="ARBA" id="ARBA00022452"/>
    </source>
</evidence>
<keyword evidence="8 12" id="KW-0798">TonB box</keyword>
<dbReference type="Gene3D" id="2.40.170.20">
    <property type="entry name" value="TonB-dependent receptor, beta-barrel domain"/>
    <property type="match status" value="1"/>
</dbReference>
<gene>
    <name evidence="16" type="ORF">H7F53_02255</name>
</gene>
<dbReference type="Proteomes" id="UP000551327">
    <property type="component" value="Unassembled WGS sequence"/>
</dbReference>
<feature type="domain" description="TonB-dependent receptor-like beta-barrel" evidence="14">
    <location>
        <begin position="286"/>
        <end position="813"/>
    </location>
</feature>
<keyword evidence="16" id="KW-0675">Receptor</keyword>
<evidence type="ECO:0000313" key="17">
    <source>
        <dbReference type="Proteomes" id="UP000551327"/>
    </source>
</evidence>
<sequence length="849" mass="90776">MSKIGLDQVRRPAARWLLSASILAGALAATPALAQDAAGGEGEEIIVTARRQTERLQDVPASVAVLTATALTRTGSTKAEDFTKLTPGVTIVTGTAEAGDTQINIRGMNGARDAESSVALVVDGILKTNTAQLNQAQGTLSQVEILKGPQGAIYGRNAAAGAIAVQTLKPTEQLSGSAALAYANNNTWIGRANLAGPLGETAGFVVSGMYDRSDGFFRNKFLNNAAVVDDHRSWAVDGRIMADVGPNTKIDFKARYAEFHGASLPFNAAFALPNFAAVNPAFYEDVNKHPFNFYNNIRPTNDQTSFDISLKVEHDLGKAKLIGWVLYSNINQDLVADGTSADFARYISASNPAGQAAVNQCFASTAALTGYAVNQPGFIGALPVPFLFAPTNGSTFGPYSPTTCDGIQYQLRKQKDVSGELRLVSNGTGPVSWQLGGYFLHIDRTTGVSLGADLGQGVIKQLYNAPTSTNPTSLLLADKFNTNVFAGFGSVEYKPNDQLNAGFALRYDSEDRKTSSLVPTATDPFTGGPINPGQAFGPLRPQQKTFSLLEPKVTLAWKPTEGLNLYANWGIGFKSGGFNNQGSSAVVNASFNNGVTPGTINAGVSITDQYRREKSSAFEVGFKGSLLDDRVTFDLAGYYTRVTDMQFFEFFVGSFGLLRVVSNIDRVDITGAELSVNVKIVPGWRVFGSGNVTESEIKKNGSRPYTVGNKSPYTADYTINFGTEVTHDFDGLGKFVLRGDYRITGPTWFSTVQNQIRPTIFSGLLPISQLSAFPPATGNANYALSRRDAFAVADLRASLEMGNVTVTGFARNLFNRKFLAEVIPAIEFGGSFISPGARRTVGAELAYKF</sequence>
<proteinExistence type="inferred from homology"/>
<evidence type="ECO:0000256" key="13">
    <source>
        <dbReference type="SAM" id="SignalP"/>
    </source>
</evidence>
<feature type="domain" description="TonB-dependent receptor plug" evidence="15">
    <location>
        <begin position="56"/>
        <end position="162"/>
    </location>
</feature>
<keyword evidence="6" id="KW-0408">Iron</keyword>
<keyword evidence="13" id="KW-0732">Signal</keyword>
<feature type="signal peptide" evidence="13">
    <location>
        <begin position="1"/>
        <end position="34"/>
    </location>
</feature>
<comment type="similarity">
    <text evidence="11 12">Belongs to the TonB-dependent receptor family.</text>
</comment>
<keyword evidence="5 11" id="KW-0812">Transmembrane</keyword>
<comment type="subcellular location">
    <subcellularLocation>
        <location evidence="1 11">Cell outer membrane</location>
        <topology evidence="1 11">Multi-pass membrane protein</topology>
    </subcellularLocation>
</comment>
<evidence type="ECO:0000256" key="1">
    <source>
        <dbReference type="ARBA" id="ARBA00004571"/>
    </source>
</evidence>
<evidence type="ECO:0000256" key="10">
    <source>
        <dbReference type="ARBA" id="ARBA00023237"/>
    </source>
</evidence>
<keyword evidence="7" id="KW-0406">Ion transport</keyword>
<dbReference type="PROSITE" id="PS52016">
    <property type="entry name" value="TONB_DEPENDENT_REC_3"/>
    <property type="match status" value="1"/>
</dbReference>
<evidence type="ECO:0000256" key="8">
    <source>
        <dbReference type="ARBA" id="ARBA00023077"/>
    </source>
</evidence>
<keyword evidence="2 11" id="KW-0813">Transport</keyword>
<dbReference type="InterPro" id="IPR012910">
    <property type="entry name" value="Plug_dom"/>
</dbReference>
<keyword evidence="4" id="KW-0410">Iron transport</keyword>
<protein>
    <submittedName>
        <fullName evidence="16">TonB-dependent receptor</fullName>
    </submittedName>
</protein>
<dbReference type="Pfam" id="PF07715">
    <property type="entry name" value="Plug"/>
    <property type="match status" value="1"/>
</dbReference>